<evidence type="ECO:0000313" key="1">
    <source>
        <dbReference type="EMBL" id="MBV4459168.1"/>
    </source>
</evidence>
<dbReference type="RefSeq" id="WP_217892766.1">
    <property type="nucleotide sequence ID" value="NZ_JAHSTS010000002.1"/>
</dbReference>
<gene>
    <name evidence="1" type="ORF">KVG96_14505</name>
</gene>
<organism evidence="1 2">
    <name type="scientific">Pseudomonas ekonensis</name>
    <dbReference type="NCBI Taxonomy" id="2842353"/>
    <lineage>
        <taxon>Bacteria</taxon>
        <taxon>Pseudomonadati</taxon>
        <taxon>Pseudomonadota</taxon>
        <taxon>Gammaproteobacteria</taxon>
        <taxon>Pseudomonadales</taxon>
        <taxon>Pseudomonadaceae</taxon>
        <taxon>Pseudomonas</taxon>
    </lineage>
</organism>
<protein>
    <submittedName>
        <fullName evidence="1">Uncharacterized protein</fullName>
    </submittedName>
</protein>
<proteinExistence type="predicted"/>
<dbReference type="Proteomes" id="UP000765224">
    <property type="component" value="Unassembled WGS sequence"/>
</dbReference>
<sequence>MDEHWLKAIQMSAVFIGVQLLVKLEDWLTVLAKKHLPKGSRIRKIVLINPDED</sequence>
<dbReference type="EMBL" id="JAHSTS010000002">
    <property type="protein sequence ID" value="MBV4459168.1"/>
    <property type="molecule type" value="Genomic_DNA"/>
</dbReference>
<reference evidence="1 2" key="1">
    <citation type="submission" date="2021-06" db="EMBL/GenBank/DDBJ databases">
        <title>Updating the genus Pseudomonas: Description of 43 new species and partition of the Pseudomonas putida group.</title>
        <authorList>
            <person name="Girard L."/>
            <person name="Lood C."/>
            <person name="Vandamme P."/>
            <person name="Rokni-Zadeh H."/>
            <person name="Van Noort V."/>
            <person name="Hofte M."/>
            <person name="Lavigne R."/>
            <person name="De Mot R."/>
        </authorList>
    </citation>
    <scope>NUCLEOTIDE SEQUENCE [LARGE SCALE GENOMIC DNA]</scope>
    <source>
        <strain evidence="1 2">COR58</strain>
    </source>
</reference>
<evidence type="ECO:0000313" key="2">
    <source>
        <dbReference type="Proteomes" id="UP000765224"/>
    </source>
</evidence>
<accession>A0ABS6PFB3</accession>
<comment type="caution">
    <text evidence="1">The sequence shown here is derived from an EMBL/GenBank/DDBJ whole genome shotgun (WGS) entry which is preliminary data.</text>
</comment>
<keyword evidence="2" id="KW-1185">Reference proteome</keyword>
<name>A0ABS6PFB3_9PSED</name>